<sequence length="174" mass="19168">MKRAGMIWALCCMALGLMAGESAGLMANADFARIDAAGKPEKWEARVRGDNQFSLTPAADGAVLLLKCVDEKEPALLMYRNLPLEAGKRYQVAYEVRGTAGSRYLAYCEWLLKPAGADKPVLKGVETRIKNPSAEWTKQQFGFTFPADCTTPYFVFACRGGEVSFRNLTLTEVK</sequence>
<protein>
    <recommendedName>
        <fullName evidence="2">CBM-cenC domain-containing protein</fullName>
    </recommendedName>
</protein>
<comment type="caution">
    <text evidence="1">The sequence shown here is derived from an EMBL/GenBank/DDBJ whole genome shotgun (WGS) entry which is preliminary data.</text>
</comment>
<name>A0A645C679_9ZZZZ</name>
<evidence type="ECO:0000313" key="1">
    <source>
        <dbReference type="EMBL" id="MPM73149.1"/>
    </source>
</evidence>
<gene>
    <name evidence="1" type="ORF">SDC9_120125</name>
</gene>
<organism evidence="1">
    <name type="scientific">bioreactor metagenome</name>
    <dbReference type="NCBI Taxonomy" id="1076179"/>
    <lineage>
        <taxon>unclassified sequences</taxon>
        <taxon>metagenomes</taxon>
        <taxon>ecological metagenomes</taxon>
    </lineage>
</organism>
<reference evidence="1" key="1">
    <citation type="submission" date="2019-08" db="EMBL/GenBank/DDBJ databases">
        <authorList>
            <person name="Kucharzyk K."/>
            <person name="Murdoch R.W."/>
            <person name="Higgins S."/>
            <person name="Loffler F."/>
        </authorList>
    </citation>
    <scope>NUCLEOTIDE SEQUENCE</scope>
</reference>
<dbReference type="Gene3D" id="2.60.120.260">
    <property type="entry name" value="Galactose-binding domain-like"/>
    <property type="match status" value="1"/>
</dbReference>
<evidence type="ECO:0008006" key="2">
    <source>
        <dbReference type="Google" id="ProtNLM"/>
    </source>
</evidence>
<accession>A0A645C679</accession>
<dbReference type="EMBL" id="VSSQ01025180">
    <property type="protein sequence ID" value="MPM73149.1"/>
    <property type="molecule type" value="Genomic_DNA"/>
</dbReference>
<proteinExistence type="predicted"/>
<dbReference type="AlphaFoldDB" id="A0A645C679"/>